<gene>
    <name evidence="4" type="ORF">ARD30_13150</name>
    <name evidence="5" type="ORF">SAMN05660750_04952</name>
</gene>
<dbReference type="Pfam" id="PF02826">
    <property type="entry name" value="2-Hacid_dh_C"/>
    <property type="match status" value="1"/>
</dbReference>
<dbReference type="EMBL" id="FUYX01000023">
    <property type="protein sequence ID" value="SKC16359.1"/>
    <property type="molecule type" value="Genomic_DNA"/>
</dbReference>
<dbReference type="Proteomes" id="UP000190130">
    <property type="component" value="Unassembled WGS sequence"/>
</dbReference>
<keyword evidence="1" id="KW-0560">Oxidoreductase</keyword>
<dbReference type="OrthoDB" id="9787219at2"/>
<evidence type="ECO:0000256" key="1">
    <source>
        <dbReference type="ARBA" id="ARBA00023002"/>
    </source>
</evidence>
<dbReference type="PANTHER" id="PTHR43333:SF1">
    <property type="entry name" value="D-ISOMER SPECIFIC 2-HYDROXYACID DEHYDROGENASE NAD-BINDING DOMAIN-CONTAINING PROTEIN"/>
    <property type="match status" value="1"/>
</dbReference>
<reference evidence="5 7" key="2">
    <citation type="submission" date="2017-02" db="EMBL/GenBank/DDBJ databases">
        <authorList>
            <person name="Peterson S.W."/>
        </authorList>
    </citation>
    <scope>NUCLEOTIDE SEQUENCE [LARGE SCALE GENOMIC DNA]</scope>
    <source>
        <strain evidence="5 7">DSM 9653</strain>
    </source>
</reference>
<dbReference type="SUPFAM" id="SSF51735">
    <property type="entry name" value="NAD(P)-binding Rossmann-fold domains"/>
    <property type="match status" value="1"/>
</dbReference>
<dbReference type="GO" id="GO:0051287">
    <property type="term" value="F:NAD binding"/>
    <property type="evidence" value="ECO:0007669"/>
    <property type="project" value="InterPro"/>
</dbReference>
<dbReference type="RefSeq" id="WP_055728225.1">
    <property type="nucleotide sequence ID" value="NZ_FUYX01000023.1"/>
</dbReference>
<dbReference type="AlphaFoldDB" id="A0A0Q3I654"/>
<dbReference type="Gene3D" id="3.40.50.720">
    <property type="entry name" value="NAD(P)-binding Rossmann-like Domain"/>
    <property type="match status" value="2"/>
</dbReference>
<reference evidence="4 6" key="1">
    <citation type="submission" date="2015-10" db="EMBL/GenBank/DDBJ databases">
        <title>Draft genome of Bosea thiooxidans.</title>
        <authorList>
            <person name="Wang X."/>
        </authorList>
    </citation>
    <scope>NUCLEOTIDE SEQUENCE [LARGE SCALE GENOMIC DNA]</scope>
    <source>
        <strain evidence="4 6">CGMCC 9174</strain>
    </source>
</reference>
<name>A0A0Q3I654_9HYPH</name>
<evidence type="ECO:0000313" key="6">
    <source>
        <dbReference type="Proteomes" id="UP000051562"/>
    </source>
</evidence>
<evidence type="ECO:0000313" key="5">
    <source>
        <dbReference type="EMBL" id="SKC16359.1"/>
    </source>
</evidence>
<accession>A0A0Q3I654</accession>
<evidence type="ECO:0000259" key="3">
    <source>
        <dbReference type="Pfam" id="PF02826"/>
    </source>
</evidence>
<organism evidence="4 6">
    <name type="scientific">Bosea thiooxidans</name>
    <dbReference type="NCBI Taxonomy" id="53254"/>
    <lineage>
        <taxon>Bacteria</taxon>
        <taxon>Pseudomonadati</taxon>
        <taxon>Pseudomonadota</taxon>
        <taxon>Alphaproteobacteria</taxon>
        <taxon>Hyphomicrobiales</taxon>
        <taxon>Boseaceae</taxon>
        <taxon>Bosea</taxon>
    </lineage>
</organism>
<feature type="domain" description="D-isomer specific 2-hydroxyacid dehydrogenase NAD-binding" evidence="3">
    <location>
        <begin position="101"/>
        <end position="273"/>
    </location>
</feature>
<dbReference type="InterPro" id="IPR036291">
    <property type="entry name" value="NAD(P)-bd_dom_sf"/>
</dbReference>
<dbReference type="GO" id="GO:0016491">
    <property type="term" value="F:oxidoreductase activity"/>
    <property type="evidence" value="ECO:0007669"/>
    <property type="project" value="UniProtKB-KW"/>
</dbReference>
<evidence type="ECO:0000313" key="4">
    <source>
        <dbReference type="EMBL" id="KQK30479.1"/>
    </source>
</evidence>
<dbReference type="CDD" id="cd12164">
    <property type="entry name" value="GDH_like_2"/>
    <property type="match status" value="1"/>
</dbReference>
<proteinExistence type="predicted"/>
<keyword evidence="4" id="KW-0670">Pyruvate</keyword>
<dbReference type="Proteomes" id="UP000051562">
    <property type="component" value="Unassembled WGS sequence"/>
</dbReference>
<dbReference type="PANTHER" id="PTHR43333">
    <property type="entry name" value="2-HACID_DH_C DOMAIN-CONTAINING PROTEIN"/>
    <property type="match status" value="1"/>
</dbReference>
<dbReference type="EMBL" id="LMAR01000035">
    <property type="protein sequence ID" value="KQK30479.1"/>
    <property type="molecule type" value="Genomic_DNA"/>
</dbReference>
<protein>
    <submittedName>
        <fullName evidence="4">Glyoxylate/hydroxypyruvate reductase A</fullName>
    </submittedName>
</protein>
<keyword evidence="2" id="KW-0520">NAD</keyword>
<dbReference type="SUPFAM" id="SSF52283">
    <property type="entry name" value="Formate/glycerate dehydrogenase catalytic domain-like"/>
    <property type="match status" value="1"/>
</dbReference>
<evidence type="ECO:0000313" key="7">
    <source>
        <dbReference type="Proteomes" id="UP000190130"/>
    </source>
</evidence>
<evidence type="ECO:0000256" key="2">
    <source>
        <dbReference type="ARBA" id="ARBA00023027"/>
    </source>
</evidence>
<dbReference type="STRING" id="53254.SAMN05660750_04952"/>
<keyword evidence="6" id="KW-1185">Reference proteome</keyword>
<sequence length="308" mass="33838">MTILYKASAERAGQWAAAFARQAPGVPFRIWPDIGDPEAVEYLLLWQPPERIAETFPNLKMVFSVGAGVDQLDFSKLPPGLPVVRMLEPGIAESMAEFVCMATLMLHRDMVAYLDQQRRRQWREIQVQPGARRRVGILGLGQLGQASLAKLRPFGFPLSGWNRSPRQIEGVACFTGADELPAFLAQTDILICLLPLTEATRGILNARLFAALPPGAAIINVGRGGHLVEADLLAALETGQLSGAMIDVLDPEPPPAEHPFWRHPRIVMTPHIASMTRPEGGAAFVLETIERHRRGLPIEGLVPRGQEY</sequence>
<dbReference type="InterPro" id="IPR006140">
    <property type="entry name" value="D-isomer_DH_NAD-bd"/>
</dbReference>